<dbReference type="Gramene" id="PGSC0003DMT400095350">
    <property type="protein sequence ID" value="PGSC0003DMT400095350"/>
    <property type="gene ID" value="PGSC0003DMG400044921"/>
</dbReference>
<dbReference type="PaxDb" id="4113-PGSC0003DMT400095350"/>
<keyword evidence="3" id="KW-1185">Reference proteome</keyword>
<evidence type="ECO:0000256" key="1">
    <source>
        <dbReference type="SAM" id="MobiDB-lite"/>
    </source>
</evidence>
<sequence length="96" mass="10541">MALNEVLELPKVSNAEYKAKLKEDSTSRSKKKRKNRASSSQVAAGSDEEESDDTRPIGSQPLVSVAQVEEDLAVMRRRMGCPITPITPVPQDCPRS</sequence>
<evidence type="ECO:0000313" key="3">
    <source>
        <dbReference type="Proteomes" id="UP000011115"/>
    </source>
</evidence>
<name>M1DW39_SOLTU</name>
<dbReference type="Proteomes" id="UP000011115">
    <property type="component" value="Unassembled WGS sequence"/>
</dbReference>
<dbReference type="InParanoid" id="M1DW39"/>
<reference evidence="2" key="2">
    <citation type="submission" date="2015-06" db="UniProtKB">
        <authorList>
            <consortium name="EnsemblPlants"/>
        </authorList>
    </citation>
    <scope>IDENTIFICATION</scope>
    <source>
        <strain evidence="2">DM1-3 516 R44</strain>
    </source>
</reference>
<protein>
    <submittedName>
        <fullName evidence="2">Uncharacterized protein</fullName>
    </submittedName>
</protein>
<evidence type="ECO:0000313" key="2">
    <source>
        <dbReference type="EnsemblPlants" id="PGSC0003DMT400095350"/>
    </source>
</evidence>
<dbReference type="HOGENOM" id="CLU_2363729_0_0_1"/>
<dbReference type="EnsemblPlants" id="PGSC0003DMT400095350">
    <property type="protein sequence ID" value="PGSC0003DMT400095350"/>
    <property type="gene ID" value="PGSC0003DMG400044921"/>
</dbReference>
<feature type="region of interest" description="Disordered" evidence="1">
    <location>
        <begin position="1"/>
        <end position="64"/>
    </location>
</feature>
<dbReference type="AlphaFoldDB" id="M1DW39"/>
<proteinExistence type="predicted"/>
<reference evidence="3" key="1">
    <citation type="journal article" date="2011" name="Nature">
        <title>Genome sequence and analysis of the tuber crop potato.</title>
        <authorList>
            <consortium name="The Potato Genome Sequencing Consortium"/>
        </authorList>
    </citation>
    <scope>NUCLEOTIDE SEQUENCE [LARGE SCALE GENOMIC DNA]</scope>
    <source>
        <strain evidence="3">cv. DM1-3 516 R44</strain>
    </source>
</reference>
<accession>M1DW39</accession>
<feature type="compositionally biased region" description="Basic and acidic residues" evidence="1">
    <location>
        <begin position="17"/>
        <end position="27"/>
    </location>
</feature>
<organism evidence="2 3">
    <name type="scientific">Solanum tuberosum</name>
    <name type="common">Potato</name>
    <dbReference type="NCBI Taxonomy" id="4113"/>
    <lineage>
        <taxon>Eukaryota</taxon>
        <taxon>Viridiplantae</taxon>
        <taxon>Streptophyta</taxon>
        <taxon>Embryophyta</taxon>
        <taxon>Tracheophyta</taxon>
        <taxon>Spermatophyta</taxon>
        <taxon>Magnoliopsida</taxon>
        <taxon>eudicotyledons</taxon>
        <taxon>Gunneridae</taxon>
        <taxon>Pentapetalae</taxon>
        <taxon>asterids</taxon>
        <taxon>lamiids</taxon>
        <taxon>Solanales</taxon>
        <taxon>Solanaceae</taxon>
        <taxon>Solanoideae</taxon>
        <taxon>Solaneae</taxon>
        <taxon>Solanum</taxon>
    </lineage>
</organism>